<dbReference type="Pfam" id="PF01740">
    <property type="entry name" value="STAS"/>
    <property type="match status" value="1"/>
</dbReference>
<evidence type="ECO:0000313" key="7">
    <source>
        <dbReference type="EMBL" id="QEA07288.1"/>
    </source>
</evidence>
<dbReference type="Gene3D" id="3.30.750.24">
    <property type="entry name" value="STAS domain"/>
    <property type="match status" value="1"/>
</dbReference>
<feature type="transmembrane region" description="Helical" evidence="5">
    <location>
        <begin position="162"/>
        <end position="179"/>
    </location>
</feature>
<dbReference type="InterPro" id="IPR011547">
    <property type="entry name" value="SLC26A/SulP_dom"/>
</dbReference>
<gene>
    <name evidence="7" type="primary">dauA_2</name>
    <name evidence="7" type="ORF">KBTEX_03637</name>
</gene>
<evidence type="ECO:0000256" key="1">
    <source>
        <dbReference type="ARBA" id="ARBA00004141"/>
    </source>
</evidence>
<comment type="subcellular location">
    <subcellularLocation>
        <location evidence="1">Membrane</location>
        <topology evidence="1">Multi-pass membrane protein</topology>
    </subcellularLocation>
</comment>
<feature type="transmembrane region" description="Helical" evidence="5">
    <location>
        <begin position="234"/>
        <end position="253"/>
    </location>
</feature>
<accession>A0A5B8RHC2</accession>
<dbReference type="PANTHER" id="PTHR11814">
    <property type="entry name" value="SULFATE TRANSPORTER"/>
    <property type="match status" value="1"/>
</dbReference>
<evidence type="ECO:0000256" key="5">
    <source>
        <dbReference type="SAM" id="Phobius"/>
    </source>
</evidence>
<feature type="transmembrane region" description="Helical" evidence="5">
    <location>
        <begin position="186"/>
        <end position="206"/>
    </location>
</feature>
<evidence type="ECO:0000256" key="2">
    <source>
        <dbReference type="ARBA" id="ARBA00022692"/>
    </source>
</evidence>
<keyword evidence="2 5" id="KW-0812">Transmembrane</keyword>
<feature type="transmembrane region" description="Helical" evidence="5">
    <location>
        <begin position="364"/>
        <end position="394"/>
    </location>
</feature>
<dbReference type="InterPro" id="IPR036513">
    <property type="entry name" value="STAS_dom_sf"/>
</dbReference>
<evidence type="ECO:0000256" key="3">
    <source>
        <dbReference type="ARBA" id="ARBA00022989"/>
    </source>
</evidence>
<dbReference type="InterPro" id="IPR001902">
    <property type="entry name" value="SLC26A/SulP_fam"/>
</dbReference>
<feature type="transmembrane region" description="Helical" evidence="5">
    <location>
        <begin position="307"/>
        <end position="326"/>
    </location>
</feature>
<feature type="transmembrane region" description="Helical" evidence="5">
    <location>
        <begin position="91"/>
        <end position="112"/>
    </location>
</feature>
<keyword evidence="3 5" id="KW-1133">Transmembrane helix</keyword>
<dbReference type="CDD" id="cd07042">
    <property type="entry name" value="STAS_SulP_like_sulfate_transporter"/>
    <property type="match status" value="1"/>
</dbReference>
<dbReference type="AlphaFoldDB" id="A0A5B8RHC2"/>
<sequence length="572" mass="57725">MARRPRFTLTALRADAVAGGIGGLLALPQVIAYALIAGVPAEWGLRSAVVVTAVAALAGSSREMITGPAAALSLLTFAVVSRHAEPGSGDYLVLVVTVMALAGVMQLAVGLLRLGRLVNFVSHTVIVGFTAGAAVLIAWSQVPELLGADSAAGPDAMLRQAAWPSVATGAGVILAILVLRRLGLRGGALLGGLVAGSAGVALAGGGDVARVGTLSLASLPDIHPVVSPGVLPQLVPGAAAIALLGLLEAAAIARALGRRSGQRIDADRECTGQGVSNLVGAFLGCLPGTGSFTRSAANQEAGARTSVAALVSALTVAAVALAWPGLGQWLPLPAMAGVILVVAVRLVDVPAIREILHAGRGEAAVLVATFLATVFLELAYAVLIGVVVSLFVYLAQAARPRIVEVAPRADRPGRDLRNAGKHGLAVCPQLAVLRVDGAVFFGAVEHVRDAVRAHTGPQRPYLLVIGSGIPLVDVAGAGMLAEEAERLEGMGGALVICSLKDDVRRALHRTGHADRAGQPWLSANPGTAIAETVPGLDDATCARCTVRIFRECAARPGGPAHAAAISSPGAGT</sequence>
<feature type="transmembrane region" description="Helical" evidence="5">
    <location>
        <begin position="332"/>
        <end position="352"/>
    </location>
</feature>
<proteinExistence type="predicted"/>
<evidence type="ECO:0000259" key="6">
    <source>
        <dbReference type="PROSITE" id="PS50801"/>
    </source>
</evidence>
<feature type="transmembrane region" description="Helical" evidence="5">
    <location>
        <begin position="12"/>
        <end position="37"/>
    </location>
</feature>
<dbReference type="GO" id="GO:0055085">
    <property type="term" value="P:transmembrane transport"/>
    <property type="evidence" value="ECO:0007669"/>
    <property type="project" value="InterPro"/>
</dbReference>
<organism evidence="7">
    <name type="scientific">uncultured organism</name>
    <dbReference type="NCBI Taxonomy" id="155900"/>
    <lineage>
        <taxon>unclassified sequences</taxon>
        <taxon>environmental samples</taxon>
    </lineage>
</organism>
<dbReference type="InterPro" id="IPR002645">
    <property type="entry name" value="STAS_dom"/>
</dbReference>
<keyword evidence="4 5" id="KW-0472">Membrane</keyword>
<dbReference type="EMBL" id="MN079225">
    <property type="protein sequence ID" value="QEA07288.1"/>
    <property type="molecule type" value="Genomic_DNA"/>
</dbReference>
<name>A0A5B8RHC2_9ZZZZ</name>
<feature type="domain" description="STAS" evidence="6">
    <location>
        <begin position="428"/>
        <end position="532"/>
    </location>
</feature>
<dbReference type="GO" id="GO:0016020">
    <property type="term" value="C:membrane"/>
    <property type="evidence" value="ECO:0007669"/>
    <property type="project" value="UniProtKB-SubCell"/>
</dbReference>
<dbReference type="Pfam" id="PF00916">
    <property type="entry name" value="Sulfate_transp"/>
    <property type="match status" value="1"/>
</dbReference>
<feature type="transmembrane region" description="Helical" evidence="5">
    <location>
        <begin position="124"/>
        <end position="142"/>
    </location>
</feature>
<reference evidence="7" key="1">
    <citation type="submission" date="2019-06" db="EMBL/GenBank/DDBJ databases">
        <authorList>
            <person name="Murdoch R.W."/>
            <person name="Fathepure B."/>
        </authorList>
    </citation>
    <scope>NUCLEOTIDE SEQUENCE</scope>
</reference>
<dbReference type="SUPFAM" id="SSF52091">
    <property type="entry name" value="SpoIIaa-like"/>
    <property type="match status" value="1"/>
</dbReference>
<evidence type="ECO:0000256" key="4">
    <source>
        <dbReference type="ARBA" id="ARBA00023136"/>
    </source>
</evidence>
<protein>
    <submittedName>
        <fullName evidence="7">C4-dicarboxylic acid transporter DauA</fullName>
    </submittedName>
</protein>
<dbReference type="PROSITE" id="PS50801">
    <property type="entry name" value="STAS"/>
    <property type="match status" value="1"/>
</dbReference>